<dbReference type="Pfam" id="PF25876">
    <property type="entry name" value="HH_MFP_RND"/>
    <property type="match status" value="1"/>
</dbReference>
<sequence>MSVRRMIPPHIRGTFVPAISAISLVLALAACTAKDQAGGAPSGPMPVGAIAVEATSAPVWVEAVGQTEGAREVEVRARVGGVLVKRGYEEGNAVRAGQSLFEIDRAPLEAALSSARAQASDAANKLEQATRELARTRGLSTQDAVARKELDDAVTAEATARAQQQAAQASLRTAELNLGYAAVPAPVAGISGRALKSEGNLVAVGDSLTTVVQLDPIKVRFALSDADQANFPGGHFDPRKVQAVQIVLPDGSTYGAKGALDFAATQIDPKLGTRSLRAAFPNPDAAVLPGQFVRVKLQVGTREGVFRVPQSAVVQTDQGFIVMTVGEGDKVAPRPVQVGNWDGKDWIITGGLKAGDQVIVDNLIKLRPGMPVKPMPPGAMPPGAPGAAAGKKQA</sequence>
<evidence type="ECO:0000313" key="10">
    <source>
        <dbReference type="EMBL" id="QSI75618.1"/>
    </source>
</evidence>
<dbReference type="InterPro" id="IPR058625">
    <property type="entry name" value="MdtA-like_BSH"/>
</dbReference>
<gene>
    <name evidence="10" type="ORF">JY500_14085</name>
</gene>
<dbReference type="Proteomes" id="UP000663570">
    <property type="component" value="Chromosome"/>
</dbReference>
<keyword evidence="5" id="KW-0732">Signal</keyword>
<dbReference type="Gene3D" id="1.10.287.470">
    <property type="entry name" value="Helix hairpin bin"/>
    <property type="match status" value="1"/>
</dbReference>
<evidence type="ECO:0000259" key="6">
    <source>
        <dbReference type="Pfam" id="PF25876"/>
    </source>
</evidence>
<evidence type="ECO:0000256" key="5">
    <source>
        <dbReference type="SAM" id="SignalP"/>
    </source>
</evidence>
<dbReference type="NCBIfam" id="TIGR01730">
    <property type="entry name" value="RND_mfp"/>
    <property type="match status" value="1"/>
</dbReference>
<name>A0ABX7M378_9RHOO</name>
<feature type="chain" id="PRO_5047506544" evidence="5">
    <location>
        <begin position="30"/>
        <end position="394"/>
    </location>
</feature>
<dbReference type="Pfam" id="PF25944">
    <property type="entry name" value="Beta-barrel_RND"/>
    <property type="match status" value="1"/>
</dbReference>
<feature type="domain" description="Multidrug resistance protein MdtA-like barrel-sandwich hybrid" evidence="7">
    <location>
        <begin position="71"/>
        <end position="212"/>
    </location>
</feature>
<dbReference type="InterPro" id="IPR006143">
    <property type="entry name" value="RND_pump_MFP"/>
</dbReference>
<feature type="region of interest" description="Disordered" evidence="4">
    <location>
        <begin position="374"/>
        <end position="394"/>
    </location>
</feature>
<proteinExistence type="inferred from homology"/>
<organism evidence="10 11">
    <name type="scientific">Niveibacterium microcysteis</name>
    <dbReference type="NCBI Taxonomy" id="2811415"/>
    <lineage>
        <taxon>Bacteria</taxon>
        <taxon>Pseudomonadati</taxon>
        <taxon>Pseudomonadota</taxon>
        <taxon>Betaproteobacteria</taxon>
        <taxon>Rhodocyclales</taxon>
        <taxon>Rhodocyclaceae</taxon>
        <taxon>Niveibacterium</taxon>
    </lineage>
</organism>
<keyword evidence="11" id="KW-1185">Reference proteome</keyword>
<evidence type="ECO:0000256" key="3">
    <source>
        <dbReference type="SAM" id="Coils"/>
    </source>
</evidence>
<evidence type="ECO:0000256" key="1">
    <source>
        <dbReference type="ARBA" id="ARBA00004196"/>
    </source>
</evidence>
<comment type="subcellular location">
    <subcellularLocation>
        <location evidence="1">Cell envelope</location>
    </subcellularLocation>
</comment>
<feature type="domain" description="Multidrug resistance protein MdtA-like alpha-helical hairpin" evidence="6">
    <location>
        <begin position="112"/>
        <end position="181"/>
    </location>
</feature>
<dbReference type="Gene3D" id="2.40.30.170">
    <property type="match status" value="1"/>
</dbReference>
<comment type="similarity">
    <text evidence="2">Belongs to the membrane fusion protein (MFP) (TC 8.A.1) family.</text>
</comment>
<dbReference type="InterPro" id="IPR058626">
    <property type="entry name" value="MdtA-like_b-barrel"/>
</dbReference>
<keyword evidence="3" id="KW-0175">Coiled coil</keyword>
<evidence type="ECO:0000259" key="8">
    <source>
        <dbReference type="Pfam" id="PF25944"/>
    </source>
</evidence>
<dbReference type="Gene3D" id="2.40.50.100">
    <property type="match status" value="1"/>
</dbReference>
<dbReference type="EMBL" id="CP071060">
    <property type="protein sequence ID" value="QSI75618.1"/>
    <property type="molecule type" value="Genomic_DNA"/>
</dbReference>
<feature type="domain" description="Multidrug resistance protein MdtA-like C-terminal permuted SH3" evidence="9">
    <location>
        <begin position="308"/>
        <end position="363"/>
    </location>
</feature>
<dbReference type="Pfam" id="PF25917">
    <property type="entry name" value="BSH_RND"/>
    <property type="match status" value="1"/>
</dbReference>
<dbReference type="InterPro" id="IPR058627">
    <property type="entry name" value="MdtA-like_C"/>
</dbReference>
<accession>A0ABX7M378</accession>
<evidence type="ECO:0000259" key="9">
    <source>
        <dbReference type="Pfam" id="PF25967"/>
    </source>
</evidence>
<feature type="compositionally biased region" description="Low complexity" evidence="4">
    <location>
        <begin position="385"/>
        <end position="394"/>
    </location>
</feature>
<evidence type="ECO:0000256" key="4">
    <source>
        <dbReference type="SAM" id="MobiDB-lite"/>
    </source>
</evidence>
<evidence type="ECO:0000256" key="2">
    <source>
        <dbReference type="ARBA" id="ARBA00009477"/>
    </source>
</evidence>
<reference evidence="10 11" key="1">
    <citation type="submission" date="2021-02" db="EMBL/GenBank/DDBJ databases">
        <title>Niveibacterium changnyeongensis HC41.</title>
        <authorList>
            <person name="Kang M."/>
        </authorList>
    </citation>
    <scope>NUCLEOTIDE SEQUENCE [LARGE SCALE GENOMIC DNA]</scope>
    <source>
        <strain evidence="10 11">HC41</strain>
    </source>
</reference>
<dbReference type="PANTHER" id="PTHR30158">
    <property type="entry name" value="ACRA/E-RELATED COMPONENT OF DRUG EFFLUX TRANSPORTER"/>
    <property type="match status" value="1"/>
</dbReference>
<feature type="domain" description="Multidrug resistance protein MdtA-like beta-barrel" evidence="8">
    <location>
        <begin position="216"/>
        <end position="301"/>
    </location>
</feature>
<evidence type="ECO:0000313" key="11">
    <source>
        <dbReference type="Proteomes" id="UP000663570"/>
    </source>
</evidence>
<dbReference type="RefSeq" id="WP_206253351.1">
    <property type="nucleotide sequence ID" value="NZ_CP071060.1"/>
</dbReference>
<feature type="signal peptide" evidence="5">
    <location>
        <begin position="1"/>
        <end position="29"/>
    </location>
</feature>
<dbReference type="InterPro" id="IPR058624">
    <property type="entry name" value="MdtA-like_HH"/>
</dbReference>
<feature type="compositionally biased region" description="Pro residues" evidence="4">
    <location>
        <begin position="374"/>
        <end position="384"/>
    </location>
</feature>
<evidence type="ECO:0000259" key="7">
    <source>
        <dbReference type="Pfam" id="PF25917"/>
    </source>
</evidence>
<dbReference type="PANTHER" id="PTHR30158:SF24">
    <property type="entry name" value="HLYD FAMILY SECRETION PROTEIN"/>
    <property type="match status" value="1"/>
</dbReference>
<dbReference type="PROSITE" id="PS51257">
    <property type="entry name" value="PROKAR_LIPOPROTEIN"/>
    <property type="match status" value="1"/>
</dbReference>
<protein>
    <submittedName>
        <fullName evidence="10">Efflux RND transporter periplasmic adaptor subunit</fullName>
    </submittedName>
</protein>
<dbReference type="SUPFAM" id="SSF111369">
    <property type="entry name" value="HlyD-like secretion proteins"/>
    <property type="match status" value="1"/>
</dbReference>
<dbReference type="Pfam" id="PF25967">
    <property type="entry name" value="RND-MFP_C"/>
    <property type="match status" value="1"/>
</dbReference>
<dbReference type="Gene3D" id="2.40.420.20">
    <property type="match status" value="1"/>
</dbReference>
<feature type="coiled-coil region" evidence="3">
    <location>
        <begin position="112"/>
        <end position="139"/>
    </location>
</feature>